<dbReference type="SUPFAM" id="SSF51126">
    <property type="entry name" value="Pectin lyase-like"/>
    <property type="match status" value="1"/>
</dbReference>
<sequence length="1472" mass="153346">MQKVLWLLAALSLVGAIGQQPARSQSIIPATDGTATVITPNGNLINISGGNLSGDGVNLFHSFTEFGIRPNEIANFLSNPNIENILSRVTGGKASIINGLIQVTGGNSNLFLLNPSGIIFGPKAILNVPGDFTATTANGIGFNQNWFSAIGTNNYAALVGNPTSFAFTINQPGAIINAGSLAVGAGQNLTLLGGTVISTGKLVAPGGNIIVAAVPGESTVRVSQPGNLLSIEVGTGDGGLATGIKPLSLPQLLTGGKLRNATGITVNSDRIQLTGSGLPVAAGDVVAREVTAGAATLSARNLTLVESQLYTTGNLNLQATETVRVRDSVEKSFVAQAGGNLYIQGNQSIDILALNHPKTPFTSGGNLSLISDGNISGDAHFSSGGDFSIRNTLGNPGKFVSLYDPIISSVGDVNFGDYTGVSLKIEAKGNITAGNIVITGADTSLIVGQDPDIPILSSTPALILRAGVTNLENPPNFGSSSYSITNLGTLPGGNLSNAYDINNNGQVVGVSNIANGNSSGVVWENGAIQNLGTLPDNDFSSANAINDAGVAVGNSGTFSGNLNAVVWQNGAIQNIGNNSLQANDINNLAQVVGITNLNGNNQAFLWQNGAIQNLGTLPGNDFSRANAINNNGQIVGSSGTVSNGSQAVLWQNGVIQNLGTLPGGNFSNAYGINDAGFAVGDSQTANGNSQAVLWRNGAIALGTLPGDNFSRANDINNIGQVVGSSEGANQNTRAFLWQNGIISDLNNLISPSSGWDFLQTAAAVNDVGQIVGTGFIGGQSRAFLLTPLTSSSVASPGSITVGNIFTPGGPVILSATSDINQLGEINSNGGEISLTTSNGNITAGIINSSSTENGGAVTLKTPNDIQVNYINAQGGVSGTGGRVDITTDNFFRAIATFPNQNAIAASISTVGGLNGNQVTIQHGGGAKSIPFVVGDATVNGTAGAITTGSRLVDNAIAPQRSFASSFTQGNIQIITQNSPLPDPNQPPSDPNQPPSDPNPPPSDPNPPPPNPNQLSENSAPPQAYPISQSAIAYSVPNVEVDAVVAGLENYFTNQVEQYLGTTTDTAPINLAQARNVLQQTETATGVKPALIYVVFVPPLLKPETGENRSNSQFPIPNSPASNSSDQLELVVVTAKGEIVRKRVEASTRGAYATRSQVLKVADDFRNQISSPRNTRSYLAPAQQLHQWLVAPIKEDLQNLGIQNLVFIMDTGLRSLPLAALHDGEKFLVERYSVGLMPSLSLTDTRSSDIKESQILAMGASQFTNLQPLPAVPVELSLITQYLWEGKYFLNEAFTLKNLKAQRQQNPSGIIHLATHAEFKPGEPSKSYIQLWDTQLRLNQLRQLEWNNPPVQLLVLSACRTALGNEQAELGFAGLAVQAGVQSALASLWYVSDEATLVLMSEFYQQLKKAPIKAEALRQAQIAMLRGEVEIKGGQLHTSAGDIPMPPNFANQGDKNFTHPFYWAAFTMIGSPW</sequence>
<proteinExistence type="predicted"/>
<dbReference type="InterPro" id="IPR024983">
    <property type="entry name" value="CHAT_dom"/>
</dbReference>
<evidence type="ECO:0000259" key="2">
    <source>
        <dbReference type="SMART" id="SM00912"/>
    </source>
</evidence>
<comment type="caution">
    <text evidence="3">The sequence shown here is derived from an EMBL/GenBank/DDBJ whole genome shotgun (WGS) entry which is preliminary data.</text>
</comment>
<keyword evidence="4" id="KW-1185">Reference proteome</keyword>
<dbReference type="EMBL" id="JAMPKK010000053">
    <property type="protein sequence ID" value="MEP0866865.1"/>
    <property type="molecule type" value="Genomic_DNA"/>
</dbReference>
<evidence type="ECO:0000313" key="4">
    <source>
        <dbReference type="Proteomes" id="UP001442494"/>
    </source>
</evidence>
<dbReference type="InterPro" id="IPR012334">
    <property type="entry name" value="Pectin_lyas_fold"/>
</dbReference>
<evidence type="ECO:0000256" key="1">
    <source>
        <dbReference type="SAM" id="MobiDB-lite"/>
    </source>
</evidence>
<reference evidence="3 4" key="1">
    <citation type="submission" date="2022-04" db="EMBL/GenBank/DDBJ databases">
        <title>Positive selection, recombination, and allopatry shape intraspecific diversity of widespread and dominant cyanobacteria.</title>
        <authorList>
            <person name="Wei J."/>
            <person name="Shu W."/>
            <person name="Hu C."/>
        </authorList>
    </citation>
    <scope>NUCLEOTIDE SEQUENCE [LARGE SCALE GENOMIC DNA]</scope>
    <source>
        <strain evidence="3 4">GB2-A5</strain>
    </source>
</reference>
<name>A0ABV0JTT2_9CYAN</name>
<dbReference type="SMART" id="SM00912">
    <property type="entry name" value="Haemagg_act"/>
    <property type="match status" value="1"/>
</dbReference>
<dbReference type="PANTHER" id="PTHR10098">
    <property type="entry name" value="RAPSYN-RELATED"/>
    <property type="match status" value="1"/>
</dbReference>
<dbReference type="InterPro" id="IPR011050">
    <property type="entry name" value="Pectin_lyase_fold/virulence"/>
</dbReference>
<dbReference type="NCBIfam" id="TIGR02913">
    <property type="entry name" value="HAF_rpt"/>
    <property type="match status" value="4"/>
</dbReference>
<accession>A0ABV0JTT2</accession>
<protein>
    <submittedName>
        <fullName evidence="3">CHAT domain-containing protein</fullName>
    </submittedName>
</protein>
<feature type="compositionally biased region" description="Pro residues" evidence="1">
    <location>
        <begin position="980"/>
        <end position="1011"/>
    </location>
</feature>
<dbReference type="PANTHER" id="PTHR10098:SF112">
    <property type="entry name" value="SLR0380 PROTEIN"/>
    <property type="match status" value="1"/>
</dbReference>
<organism evidence="3 4">
    <name type="scientific">Funiculus sociatus GB2-A5</name>
    <dbReference type="NCBI Taxonomy" id="2933946"/>
    <lineage>
        <taxon>Bacteria</taxon>
        <taxon>Bacillati</taxon>
        <taxon>Cyanobacteriota</taxon>
        <taxon>Cyanophyceae</taxon>
        <taxon>Coleofasciculales</taxon>
        <taxon>Coleofasciculaceae</taxon>
        <taxon>Funiculus</taxon>
    </lineage>
</organism>
<dbReference type="RefSeq" id="WP_199295509.1">
    <property type="nucleotide sequence ID" value="NZ_JAMPKK010000053.1"/>
</dbReference>
<dbReference type="NCBIfam" id="TIGR01901">
    <property type="entry name" value="adhes_NPXG"/>
    <property type="match status" value="1"/>
</dbReference>
<dbReference type="InterPro" id="IPR008638">
    <property type="entry name" value="FhaB/CdiA-like_TPS"/>
</dbReference>
<dbReference type="Gene3D" id="2.160.20.10">
    <property type="entry name" value="Single-stranded right-handed beta-helix, Pectin lyase-like"/>
    <property type="match status" value="1"/>
</dbReference>
<dbReference type="Proteomes" id="UP001442494">
    <property type="component" value="Unassembled WGS sequence"/>
</dbReference>
<feature type="region of interest" description="Disordered" evidence="1">
    <location>
        <begin position="974"/>
        <end position="1023"/>
    </location>
</feature>
<gene>
    <name evidence="3" type="ORF">NDI37_20650</name>
</gene>
<dbReference type="Pfam" id="PF12770">
    <property type="entry name" value="CHAT"/>
    <property type="match status" value="1"/>
</dbReference>
<dbReference type="InterPro" id="IPR014262">
    <property type="entry name" value="HAF_rpt"/>
</dbReference>
<evidence type="ECO:0000313" key="3">
    <source>
        <dbReference type="EMBL" id="MEP0866865.1"/>
    </source>
</evidence>
<feature type="domain" description="Filamentous haemagglutinin FhaB/tRNA nuclease CdiA-like TPS" evidence="2">
    <location>
        <begin position="29"/>
        <end position="143"/>
    </location>
</feature>
<dbReference type="Pfam" id="PF05860">
    <property type="entry name" value="TPS"/>
    <property type="match status" value="1"/>
</dbReference>